<evidence type="ECO:0000256" key="1">
    <source>
        <dbReference type="ARBA" id="ARBA00009438"/>
    </source>
</evidence>
<gene>
    <name evidence="3" type="ORF">Raf01_44480</name>
</gene>
<name>A0A8J3QTN5_9ACTN</name>
<evidence type="ECO:0000313" key="3">
    <source>
        <dbReference type="EMBL" id="GIH16276.1"/>
    </source>
</evidence>
<dbReference type="InterPro" id="IPR050682">
    <property type="entry name" value="ModA/WtpA"/>
</dbReference>
<dbReference type="EMBL" id="BONZ01000041">
    <property type="protein sequence ID" value="GIH16276.1"/>
    <property type="molecule type" value="Genomic_DNA"/>
</dbReference>
<sequence>MLLSSRISPHSAVHTATPGRMRTPGRIRTAGRPRTAVPGRVRAVAAVALLSAALAVAGCGSSNPSSTGSAPTGGASAGSVPKGSGPVNVLYAGSLVDLMEKQIGPAFTTATGYKFTGFSAGSTALATQIKGKVHPGDVFISASPTVNTSLEGAANGNWVSWYATYASSPLVIGYNAGSKFAADLKSKPWYQVVTEPGFKLGTTDPATDPKGKLAAQAMTTAATSENLPALKAVAANKSTVFPEETLVGRLQSGQLDAGFFYSSEAVAANIPTVPVTGQDLKATYTVTVLNQAPDQAGAEAFVGYLLGPDGLKVLKQDGFNLVTPPTVTGSGVPASLSGVLSGQ</sequence>
<comment type="similarity">
    <text evidence="1">Belongs to the bacterial solute-binding protein 1 family. WtpA subfamily.</text>
</comment>
<dbReference type="GO" id="GO:0030973">
    <property type="term" value="F:molybdate ion binding"/>
    <property type="evidence" value="ECO:0007669"/>
    <property type="project" value="TreeGrafter"/>
</dbReference>
<evidence type="ECO:0008006" key="5">
    <source>
        <dbReference type="Google" id="ProtNLM"/>
    </source>
</evidence>
<protein>
    <recommendedName>
        <fullName evidence="5">Molybdate/tungstate transport system substrate-binding protein</fullName>
    </recommendedName>
</protein>
<evidence type="ECO:0000256" key="2">
    <source>
        <dbReference type="SAM" id="MobiDB-lite"/>
    </source>
</evidence>
<dbReference type="AlphaFoldDB" id="A0A8J3QTN5"/>
<dbReference type="Pfam" id="PF13531">
    <property type="entry name" value="SBP_bac_11"/>
    <property type="match status" value="1"/>
</dbReference>
<feature type="region of interest" description="Disordered" evidence="2">
    <location>
        <begin position="61"/>
        <end position="80"/>
    </location>
</feature>
<evidence type="ECO:0000313" key="4">
    <source>
        <dbReference type="Proteomes" id="UP000642748"/>
    </source>
</evidence>
<proteinExistence type="inferred from homology"/>
<reference evidence="3" key="1">
    <citation type="submission" date="2021-01" db="EMBL/GenBank/DDBJ databases">
        <title>Whole genome shotgun sequence of Rugosimonospora africana NBRC 104875.</title>
        <authorList>
            <person name="Komaki H."/>
            <person name="Tamura T."/>
        </authorList>
    </citation>
    <scope>NUCLEOTIDE SEQUENCE</scope>
    <source>
        <strain evidence="3">NBRC 104875</strain>
    </source>
</reference>
<dbReference type="PANTHER" id="PTHR30632:SF16">
    <property type="entry name" value="MOLYBDATE_TUNGSTATE-BINDING PROTEIN WTPA"/>
    <property type="match status" value="1"/>
</dbReference>
<comment type="caution">
    <text evidence="3">The sequence shown here is derived from an EMBL/GenBank/DDBJ whole genome shotgun (WGS) entry which is preliminary data.</text>
</comment>
<dbReference type="SUPFAM" id="SSF53850">
    <property type="entry name" value="Periplasmic binding protein-like II"/>
    <property type="match status" value="1"/>
</dbReference>
<accession>A0A8J3QTN5</accession>
<dbReference type="GO" id="GO:0015689">
    <property type="term" value="P:molybdate ion transport"/>
    <property type="evidence" value="ECO:0007669"/>
    <property type="project" value="TreeGrafter"/>
</dbReference>
<organism evidence="3 4">
    <name type="scientific">Rugosimonospora africana</name>
    <dbReference type="NCBI Taxonomy" id="556532"/>
    <lineage>
        <taxon>Bacteria</taxon>
        <taxon>Bacillati</taxon>
        <taxon>Actinomycetota</taxon>
        <taxon>Actinomycetes</taxon>
        <taxon>Micromonosporales</taxon>
        <taxon>Micromonosporaceae</taxon>
        <taxon>Rugosimonospora</taxon>
    </lineage>
</organism>
<dbReference type="Proteomes" id="UP000642748">
    <property type="component" value="Unassembled WGS sequence"/>
</dbReference>
<dbReference type="CDD" id="cd13540">
    <property type="entry name" value="PBP2_ModA_WtpA"/>
    <property type="match status" value="1"/>
</dbReference>
<dbReference type="PANTHER" id="PTHR30632">
    <property type="entry name" value="MOLYBDATE-BINDING PERIPLASMIC PROTEIN"/>
    <property type="match status" value="1"/>
</dbReference>
<feature type="region of interest" description="Disordered" evidence="2">
    <location>
        <begin position="1"/>
        <end position="34"/>
    </location>
</feature>
<feature type="compositionally biased region" description="Low complexity" evidence="2">
    <location>
        <begin position="61"/>
        <end position="79"/>
    </location>
</feature>
<dbReference type="Gene3D" id="3.40.190.10">
    <property type="entry name" value="Periplasmic binding protein-like II"/>
    <property type="match status" value="3"/>
</dbReference>
<keyword evidence="4" id="KW-1185">Reference proteome</keyword>